<organism evidence="2 3">
    <name type="scientific">Nocardia elegans</name>
    <dbReference type="NCBI Taxonomy" id="300029"/>
    <lineage>
        <taxon>Bacteria</taxon>
        <taxon>Bacillati</taxon>
        <taxon>Actinomycetota</taxon>
        <taxon>Actinomycetes</taxon>
        <taxon>Mycobacteriales</taxon>
        <taxon>Nocardiaceae</taxon>
        <taxon>Nocardia</taxon>
    </lineage>
</organism>
<name>A0ABW6TS01_9NOCA</name>
<sequence>MGNIIAGQYLSLDGVTESGWTGLAPAISPTDPHTAQYFNDSQVQQAVGDLMAGNDAMLLGRTTYENLKGFFTSQSGPHFDAVNAMPKYVVSTTLESSDWNNTTVLRDNLVKEITAVKDRHRQIGIGGSGALVRWLITENLLDELLLLVFPLILGGPGSRFFTADQKPAAFTLTDCKPLDCGVVALTYNRQDTQA</sequence>
<dbReference type="Gene3D" id="3.40.430.10">
    <property type="entry name" value="Dihydrofolate Reductase, subunit A"/>
    <property type="match status" value="1"/>
</dbReference>
<dbReference type="InterPro" id="IPR002734">
    <property type="entry name" value="RibDG_C"/>
</dbReference>
<dbReference type="EMBL" id="JBIATK010000024">
    <property type="protein sequence ID" value="MFF4028113.1"/>
    <property type="molecule type" value="Genomic_DNA"/>
</dbReference>
<dbReference type="Pfam" id="PF01872">
    <property type="entry name" value="RibD_C"/>
    <property type="match status" value="1"/>
</dbReference>
<keyword evidence="3" id="KW-1185">Reference proteome</keyword>
<proteinExistence type="predicted"/>
<evidence type="ECO:0000313" key="2">
    <source>
        <dbReference type="EMBL" id="MFF4028113.1"/>
    </source>
</evidence>
<reference evidence="2 3" key="1">
    <citation type="submission" date="2024-10" db="EMBL/GenBank/DDBJ databases">
        <title>The Natural Products Discovery Center: Release of the First 8490 Sequenced Strains for Exploring Actinobacteria Biosynthetic Diversity.</title>
        <authorList>
            <person name="Kalkreuter E."/>
            <person name="Kautsar S.A."/>
            <person name="Yang D."/>
            <person name="Bader C.D."/>
            <person name="Teijaro C.N."/>
            <person name="Fluegel L."/>
            <person name="Davis C.M."/>
            <person name="Simpson J.R."/>
            <person name="Lauterbach L."/>
            <person name="Steele A.D."/>
            <person name="Gui C."/>
            <person name="Meng S."/>
            <person name="Li G."/>
            <person name="Viehrig K."/>
            <person name="Ye F."/>
            <person name="Su P."/>
            <person name="Kiefer A.F."/>
            <person name="Nichols A."/>
            <person name="Cepeda A.J."/>
            <person name="Yan W."/>
            <person name="Fan B."/>
            <person name="Jiang Y."/>
            <person name="Adhikari A."/>
            <person name="Zheng C.-J."/>
            <person name="Schuster L."/>
            <person name="Cowan T.M."/>
            <person name="Smanski M.J."/>
            <person name="Chevrette M.G."/>
            <person name="De Carvalho L.P.S."/>
            <person name="Shen B."/>
        </authorList>
    </citation>
    <scope>NUCLEOTIDE SEQUENCE [LARGE SCALE GENOMIC DNA]</scope>
    <source>
        <strain evidence="2 3">NPDC001867</strain>
    </source>
</reference>
<evidence type="ECO:0000259" key="1">
    <source>
        <dbReference type="Pfam" id="PF01872"/>
    </source>
</evidence>
<dbReference type="SUPFAM" id="SSF53597">
    <property type="entry name" value="Dihydrofolate reductase-like"/>
    <property type="match status" value="1"/>
</dbReference>
<gene>
    <name evidence="2" type="ORF">ACFYY5_35260</name>
</gene>
<dbReference type="RefSeq" id="WP_387133129.1">
    <property type="nucleotide sequence ID" value="NZ_JBIATK010000024.1"/>
</dbReference>
<accession>A0ABW6TS01</accession>
<feature type="domain" description="Bacterial bifunctional deaminase-reductase C-terminal" evidence="1">
    <location>
        <begin position="10"/>
        <end position="183"/>
    </location>
</feature>
<protein>
    <submittedName>
        <fullName evidence="2">Dihydrofolate reductase family protein</fullName>
    </submittedName>
</protein>
<dbReference type="Proteomes" id="UP001602089">
    <property type="component" value="Unassembled WGS sequence"/>
</dbReference>
<dbReference type="PANTHER" id="PTHR38011:SF11">
    <property type="entry name" value="2,5-DIAMINO-6-RIBOSYLAMINO-4(3H)-PYRIMIDINONE 5'-PHOSPHATE REDUCTASE"/>
    <property type="match status" value="1"/>
</dbReference>
<dbReference type="InterPro" id="IPR050765">
    <property type="entry name" value="Riboflavin_Biosynth_HTPR"/>
</dbReference>
<dbReference type="PANTHER" id="PTHR38011">
    <property type="entry name" value="DIHYDROFOLATE REDUCTASE FAMILY PROTEIN (AFU_ORTHOLOGUE AFUA_8G06820)"/>
    <property type="match status" value="1"/>
</dbReference>
<dbReference type="InterPro" id="IPR024072">
    <property type="entry name" value="DHFR-like_dom_sf"/>
</dbReference>
<comment type="caution">
    <text evidence="2">The sequence shown here is derived from an EMBL/GenBank/DDBJ whole genome shotgun (WGS) entry which is preliminary data.</text>
</comment>
<evidence type="ECO:0000313" key="3">
    <source>
        <dbReference type="Proteomes" id="UP001602089"/>
    </source>
</evidence>